<gene>
    <name evidence="3" type="ORF">FOIG_16547</name>
</gene>
<evidence type="ECO:0000256" key="2">
    <source>
        <dbReference type="SAM" id="SignalP"/>
    </source>
</evidence>
<accession>X0JZA9</accession>
<proteinExistence type="predicted"/>
<dbReference type="HOGENOM" id="CLU_1366308_0_0_1"/>
<evidence type="ECO:0000256" key="1">
    <source>
        <dbReference type="ARBA" id="ARBA00022669"/>
    </source>
</evidence>
<keyword evidence="2" id="KW-0732">Signal</keyword>
<reference evidence="3" key="1">
    <citation type="submission" date="2011-11" db="EMBL/GenBank/DDBJ databases">
        <title>The Genome Sequence of Fusarium oxysporum II5.</title>
        <authorList>
            <consortium name="The Broad Institute Genome Sequencing Platform"/>
            <person name="Ma L.-J."/>
            <person name="Gale L.R."/>
            <person name="Schwartz D.C."/>
            <person name="Zhou S."/>
            <person name="Corby-Kistler H."/>
            <person name="Young S.K."/>
            <person name="Zeng Q."/>
            <person name="Gargeya S."/>
            <person name="Fitzgerald M."/>
            <person name="Haas B."/>
            <person name="Abouelleil A."/>
            <person name="Alvarado L."/>
            <person name="Arachchi H.M."/>
            <person name="Berlin A."/>
            <person name="Brown A."/>
            <person name="Chapman S.B."/>
            <person name="Chen Z."/>
            <person name="Dunbar C."/>
            <person name="Freedman E."/>
            <person name="Gearin G."/>
            <person name="Goldberg J."/>
            <person name="Griggs A."/>
            <person name="Gujja S."/>
            <person name="Heiman D."/>
            <person name="Howarth C."/>
            <person name="Larson L."/>
            <person name="Lui A."/>
            <person name="MacDonald P.J.P."/>
            <person name="Montmayeur A."/>
            <person name="Murphy C."/>
            <person name="Neiman D."/>
            <person name="Pearson M."/>
            <person name="Priest M."/>
            <person name="Roberts A."/>
            <person name="Saif S."/>
            <person name="Shea T."/>
            <person name="Shenoy N."/>
            <person name="Sisk P."/>
            <person name="Stolte C."/>
            <person name="Sykes S."/>
            <person name="Wortman J."/>
            <person name="Nusbaum C."/>
            <person name="Birren B."/>
        </authorList>
    </citation>
    <scope>NUCLEOTIDE SEQUENCE [LARGE SCALE GENOMIC DNA]</scope>
    <source>
        <strain evidence="3">54006</strain>
    </source>
</reference>
<dbReference type="VEuPathDB" id="FungiDB:FOIG_16547"/>
<name>X0JZA9_FUSO5</name>
<feature type="signal peptide" evidence="2">
    <location>
        <begin position="1"/>
        <end position="19"/>
    </location>
</feature>
<dbReference type="GO" id="GO:0008061">
    <property type="term" value="F:chitin binding"/>
    <property type="evidence" value="ECO:0007669"/>
    <property type="project" value="UniProtKB-KW"/>
</dbReference>
<dbReference type="EMBL" id="JH658340">
    <property type="protein sequence ID" value="EXL90189.1"/>
    <property type="molecule type" value="Genomic_DNA"/>
</dbReference>
<evidence type="ECO:0000313" key="3">
    <source>
        <dbReference type="EMBL" id="EXL90189.1"/>
    </source>
</evidence>
<feature type="chain" id="PRO_5004942015" description="Chitin-binding type-1 domain-containing protein" evidence="2">
    <location>
        <begin position="20"/>
        <end position="200"/>
    </location>
</feature>
<dbReference type="RefSeq" id="XP_031052279.1">
    <property type="nucleotide sequence ID" value="XM_031218008.1"/>
</dbReference>
<keyword evidence="1" id="KW-0147">Chitin-binding</keyword>
<dbReference type="InterPro" id="IPR036861">
    <property type="entry name" value="Endochitinase-like_sf"/>
</dbReference>
<organism evidence="3">
    <name type="scientific">Fusarium odoratissimum (strain NRRL 54006)</name>
    <dbReference type="NCBI Taxonomy" id="1089451"/>
    <lineage>
        <taxon>Eukaryota</taxon>
        <taxon>Fungi</taxon>
        <taxon>Dikarya</taxon>
        <taxon>Ascomycota</taxon>
        <taxon>Pezizomycotina</taxon>
        <taxon>Sordariomycetes</taxon>
        <taxon>Hypocreomycetidae</taxon>
        <taxon>Hypocreales</taxon>
        <taxon>Nectriaceae</taxon>
        <taxon>Fusarium</taxon>
        <taxon>Fusarium oxysporum species complex</taxon>
        <taxon>Fusarium oxysporum f. sp. cubense (strain race 4)</taxon>
    </lineage>
</organism>
<dbReference type="AlphaFoldDB" id="X0JZA9"/>
<dbReference type="Proteomes" id="UP000030685">
    <property type="component" value="Unassembled WGS sequence"/>
</dbReference>
<dbReference type="SUPFAM" id="SSF57016">
    <property type="entry name" value="Plant lectins/antimicrobial peptides"/>
    <property type="match status" value="1"/>
</dbReference>
<protein>
    <recommendedName>
        <fullName evidence="4">Chitin-binding type-1 domain-containing protein</fullName>
    </recommendedName>
</protein>
<reference evidence="3" key="2">
    <citation type="submission" date="2012-05" db="EMBL/GenBank/DDBJ databases">
        <title>The Genome Annotation of Fusarium oxysporum II5.</title>
        <authorList>
            <consortium name="The Broad Institute Genomics Platform"/>
            <person name="Ma L.-J."/>
            <person name="Corby-Kistler H."/>
            <person name="Broz K."/>
            <person name="Gale L.R."/>
            <person name="Jonkers W."/>
            <person name="O'Donnell K."/>
            <person name="Ploetz R."/>
            <person name="Steinberg C."/>
            <person name="Schwartz D.C."/>
            <person name="VanEtten H."/>
            <person name="Zhou S."/>
            <person name="Young S.K."/>
            <person name="Zeng Q."/>
            <person name="Gargeya S."/>
            <person name="Fitzgerald M."/>
            <person name="Abouelleil A."/>
            <person name="Alvarado L."/>
            <person name="Chapman S.B."/>
            <person name="Gainer-Dewar J."/>
            <person name="Goldberg J."/>
            <person name="Griggs A."/>
            <person name="Gujja S."/>
            <person name="Hansen M."/>
            <person name="Howarth C."/>
            <person name="Imamovic A."/>
            <person name="Ireland A."/>
            <person name="Larimer J."/>
            <person name="McCowan C."/>
            <person name="Murphy C."/>
            <person name="Pearson M."/>
            <person name="Poon T.W."/>
            <person name="Priest M."/>
            <person name="Roberts A."/>
            <person name="Saif S."/>
            <person name="Shea T."/>
            <person name="Sykes S."/>
            <person name="Wortman J."/>
            <person name="Nusbaum C."/>
            <person name="Birren B."/>
        </authorList>
    </citation>
    <scope>NUCLEOTIDE SEQUENCE</scope>
    <source>
        <strain evidence="3">54006</strain>
    </source>
</reference>
<evidence type="ECO:0008006" key="4">
    <source>
        <dbReference type="Google" id="ProtNLM"/>
    </source>
</evidence>
<sequence length="200" mass="21746">MELATHLAGFLLVAQYATYLSVTGSLDLSHFLHRSVDTHLPNDKAVDCRQKFKTDVWTGCDDVLAQFQLTLKESMLANPTIGDACDGFVPGETYCVAFNFSKTCIRSDFGDCCGLEGKCGSGKEFYGDNCQDGNYSGSAVTTSSITAKPSATKPPLSISTNRDYAYNSGFICKGSKFGDCCLAASYCRDDKYYCGKYLGW</sequence>
<dbReference type="GeneID" id="42041722"/>